<name>A0ABW3LVJ6_9GAMM</name>
<reference evidence="19" key="1">
    <citation type="journal article" date="2019" name="Int. J. Syst. Evol. Microbiol.">
        <title>The Global Catalogue of Microorganisms (GCM) 10K type strain sequencing project: providing services to taxonomists for standard genome sequencing and annotation.</title>
        <authorList>
            <consortium name="The Broad Institute Genomics Platform"/>
            <consortium name="The Broad Institute Genome Sequencing Center for Infectious Disease"/>
            <person name="Wu L."/>
            <person name="Ma J."/>
        </authorList>
    </citation>
    <scope>NUCLEOTIDE SEQUENCE [LARGE SCALE GENOMIC DNA]</scope>
    <source>
        <strain evidence="19">CCUG 55854</strain>
    </source>
</reference>
<dbReference type="InterPro" id="IPR000642">
    <property type="entry name" value="Peptidase_M41"/>
</dbReference>
<dbReference type="CDD" id="cd19501">
    <property type="entry name" value="RecA-like_FtsH"/>
    <property type="match status" value="1"/>
</dbReference>
<dbReference type="SUPFAM" id="SSF52540">
    <property type="entry name" value="P-loop containing nucleoside triphosphate hydrolases"/>
    <property type="match status" value="1"/>
</dbReference>
<dbReference type="InterPro" id="IPR003960">
    <property type="entry name" value="ATPase_AAA_CS"/>
</dbReference>
<evidence type="ECO:0000256" key="12">
    <source>
        <dbReference type="ARBA" id="ARBA00023049"/>
    </source>
</evidence>
<evidence type="ECO:0000256" key="10">
    <source>
        <dbReference type="ARBA" id="ARBA00022840"/>
    </source>
</evidence>
<comment type="subcellular location">
    <subcellularLocation>
        <location evidence="14">Cell membrane</location>
        <topology evidence="14">Multi-pass membrane protein</topology>
        <orientation evidence="14">Cytoplasmic side</orientation>
    </subcellularLocation>
    <subcellularLocation>
        <location evidence="1">Membrane</location>
    </subcellularLocation>
</comment>
<feature type="binding site" evidence="14">
    <location>
        <position position="432"/>
    </location>
    <ligand>
        <name>Zn(2+)</name>
        <dbReference type="ChEBI" id="CHEBI:29105"/>
        <note>catalytic</note>
    </ligand>
</feature>
<keyword evidence="19" id="KW-1185">Reference proteome</keyword>
<dbReference type="InterPro" id="IPR041569">
    <property type="entry name" value="AAA_lid_3"/>
</dbReference>
<dbReference type="Pfam" id="PF00004">
    <property type="entry name" value="AAA"/>
    <property type="match status" value="1"/>
</dbReference>
<keyword evidence="4 14" id="KW-0645">Protease</keyword>
<keyword evidence="8 14" id="KW-0378">Hydrolase</keyword>
<evidence type="ECO:0000256" key="9">
    <source>
        <dbReference type="ARBA" id="ARBA00022833"/>
    </source>
</evidence>
<feature type="binding site" evidence="14">
    <location>
        <begin position="206"/>
        <end position="213"/>
    </location>
    <ligand>
        <name>ATP</name>
        <dbReference type="ChEBI" id="CHEBI:30616"/>
    </ligand>
</feature>
<dbReference type="Gene3D" id="1.20.58.760">
    <property type="entry name" value="Peptidase M41"/>
    <property type="match status" value="1"/>
</dbReference>
<comment type="similarity">
    <text evidence="15">Belongs to the AAA ATPase family.</text>
</comment>
<feature type="transmembrane region" description="Helical" evidence="14">
    <location>
        <begin position="111"/>
        <end position="131"/>
    </location>
</feature>
<keyword evidence="9 14" id="KW-0862">Zinc</keyword>
<evidence type="ECO:0000313" key="19">
    <source>
        <dbReference type="Proteomes" id="UP001597033"/>
    </source>
</evidence>
<evidence type="ECO:0000256" key="3">
    <source>
        <dbReference type="ARBA" id="ARBA00022475"/>
    </source>
</evidence>
<comment type="function">
    <text evidence="14">Acts as a processive, ATP-dependent zinc metallopeptidase for both cytoplasmic and membrane proteins. Plays a role in the quality control of integral membrane proteins.</text>
</comment>
<dbReference type="RefSeq" id="WP_162376753.1">
    <property type="nucleotide sequence ID" value="NZ_JBHTKN010000001.1"/>
</dbReference>
<dbReference type="Gene3D" id="1.10.8.60">
    <property type="match status" value="1"/>
</dbReference>
<keyword evidence="6 14" id="KW-0479">Metal-binding</keyword>
<dbReference type="GO" id="GO:0008237">
    <property type="term" value="F:metallopeptidase activity"/>
    <property type="evidence" value="ECO:0007669"/>
    <property type="project" value="UniProtKB-KW"/>
</dbReference>
<dbReference type="PROSITE" id="PS00674">
    <property type="entry name" value="AAA"/>
    <property type="match status" value="1"/>
</dbReference>
<keyword evidence="3 14" id="KW-1003">Cell membrane</keyword>
<dbReference type="EC" id="3.4.24.-" evidence="14"/>
<evidence type="ECO:0000256" key="2">
    <source>
        <dbReference type="ARBA" id="ARBA00010044"/>
    </source>
</evidence>
<organism evidence="18 19">
    <name type="scientific">Pseudoxanthomonas kaohsiungensis</name>
    <dbReference type="NCBI Taxonomy" id="283923"/>
    <lineage>
        <taxon>Bacteria</taxon>
        <taxon>Pseudomonadati</taxon>
        <taxon>Pseudomonadota</taxon>
        <taxon>Gammaproteobacteria</taxon>
        <taxon>Lysobacterales</taxon>
        <taxon>Lysobacteraceae</taxon>
        <taxon>Pseudoxanthomonas</taxon>
    </lineage>
</organism>
<keyword evidence="13 14" id="KW-0472">Membrane</keyword>
<dbReference type="HAMAP" id="MF_01458">
    <property type="entry name" value="FtsH"/>
    <property type="match status" value="1"/>
</dbReference>
<dbReference type="InterPro" id="IPR003593">
    <property type="entry name" value="AAA+_ATPase"/>
</dbReference>
<keyword evidence="11 14" id="KW-1133">Transmembrane helix</keyword>
<dbReference type="Pfam" id="PF17862">
    <property type="entry name" value="AAA_lid_3"/>
    <property type="match status" value="1"/>
</dbReference>
<feature type="domain" description="AAA+ ATPase" evidence="17">
    <location>
        <begin position="198"/>
        <end position="337"/>
    </location>
</feature>
<feature type="binding site" evidence="14">
    <location>
        <position position="506"/>
    </location>
    <ligand>
        <name>Zn(2+)</name>
        <dbReference type="ChEBI" id="CHEBI:29105"/>
        <note>catalytic</note>
    </ligand>
</feature>
<comment type="cofactor">
    <cofactor evidence="14">
        <name>Zn(2+)</name>
        <dbReference type="ChEBI" id="CHEBI:29105"/>
    </cofactor>
    <text evidence="14">Binds 1 zinc ion per subunit.</text>
</comment>
<dbReference type="Gene3D" id="3.30.720.210">
    <property type="match status" value="1"/>
</dbReference>
<proteinExistence type="inferred from homology"/>
<evidence type="ECO:0000256" key="6">
    <source>
        <dbReference type="ARBA" id="ARBA00022723"/>
    </source>
</evidence>
<dbReference type="InterPro" id="IPR005936">
    <property type="entry name" value="FtsH"/>
</dbReference>
<evidence type="ECO:0000256" key="1">
    <source>
        <dbReference type="ARBA" id="ARBA00004370"/>
    </source>
</evidence>
<comment type="caution">
    <text evidence="18">The sequence shown here is derived from an EMBL/GenBank/DDBJ whole genome shotgun (WGS) entry which is preliminary data.</text>
</comment>
<dbReference type="NCBIfam" id="TIGR01241">
    <property type="entry name" value="FtsH_fam"/>
    <property type="match status" value="1"/>
</dbReference>
<comment type="similarity">
    <text evidence="14">In the central section; belongs to the AAA ATPase family.</text>
</comment>
<dbReference type="Gene3D" id="3.40.50.300">
    <property type="entry name" value="P-loop containing nucleotide triphosphate hydrolases"/>
    <property type="match status" value="1"/>
</dbReference>
<keyword evidence="5 14" id="KW-0812">Transmembrane</keyword>
<protein>
    <recommendedName>
        <fullName evidence="14">ATP-dependent zinc metalloprotease FtsH</fullName>
        <ecNumber evidence="14">3.4.24.-</ecNumber>
    </recommendedName>
</protein>
<dbReference type="InterPro" id="IPR003959">
    <property type="entry name" value="ATPase_AAA_core"/>
</dbReference>
<dbReference type="Pfam" id="PF06480">
    <property type="entry name" value="FtsH_ext"/>
    <property type="match status" value="1"/>
</dbReference>
<feature type="active site" evidence="14">
    <location>
        <position position="429"/>
    </location>
</feature>
<evidence type="ECO:0000313" key="18">
    <source>
        <dbReference type="EMBL" id="MFD1041109.1"/>
    </source>
</evidence>
<evidence type="ECO:0000256" key="15">
    <source>
        <dbReference type="RuleBase" id="RU003651"/>
    </source>
</evidence>
<dbReference type="PANTHER" id="PTHR23076">
    <property type="entry name" value="METALLOPROTEASE M41 FTSH"/>
    <property type="match status" value="1"/>
</dbReference>
<evidence type="ECO:0000256" key="5">
    <source>
        <dbReference type="ARBA" id="ARBA00022692"/>
    </source>
</evidence>
<comment type="similarity">
    <text evidence="2 14">In the C-terminal section; belongs to the peptidase M41 family.</text>
</comment>
<evidence type="ECO:0000256" key="13">
    <source>
        <dbReference type="ARBA" id="ARBA00023136"/>
    </source>
</evidence>
<keyword evidence="10 14" id="KW-0067">ATP-binding</keyword>
<feature type="transmembrane region" description="Helical" evidence="14">
    <location>
        <begin position="7"/>
        <end position="25"/>
    </location>
</feature>
<feature type="region of interest" description="Disordered" evidence="16">
    <location>
        <begin position="607"/>
        <end position="644"/>
    </location>
</feature>
<dbReference type="EMBL" id="JBHTKN010000001">
    <property type="protein sequence ID" value="MFD1041109.1"/>
    <property type="molecule type" value="Genomic_DNA"/>
</dbReference>
<dbReference type="PANTHER" id="PTHR23076:SF97">
    <property type="entry name" value="ATP-DEPENDENT ZINC METALLOPROTEASE YME1L1"/>
    <property type="match status" value="1"/>
</dbReference>
<dbReference type="SMART" id="SM00382">
    <property type="entry name" value="AAA"/>
    <property type="match status" value="1"/>
</dbReference>
<dbReference type="InterPro" id="IPR037219">
    <property type="entry name" value="Peptidase_M41-like"/>
</dbReference>
<accession>A0ABW3LVJ6</accession>
<feature type="binding site" evidence="14">
    <location>
        <position position="428"/>
    </location>
    <ligand>
        <name>Zn(2+)</name>
        <dbReference type="ChEBI" id="CHEBI:29105"/>
        <note>catalytic</note>
    </ligand>
</feature>
<evidence type="ECO:0000256" key="4">
    <source>
        <dbReference type="ARBA" id="ARBA00022670"/>
    </source>
</evidence>
<keyword evidence="12 14" id="KW-0482">Metalloprotease</keyword>
<sequence>MNDLTKNLLLWVVVAIVLMVVFQSFSPRDGATATAGEAPTYTRFLQDVESGRIRSVVITDDSTLTSNVIRYKRSDGTEGQVVGPIDLKLTDQLLSKNIEVTREPPKTGPGFWGIVLNFLPVLLIIGFWLFIMRQMQGGGGGAKGAMSFGKSRAKLQGEDQVKVTFADVAGCDEAKEEVGELVDFLRDPSKFTKLGGKIPRGVLMVGPPGTGKTLLAKAIAGEAKVPFFSISGSDFVEMFVGVGASRVRDMFEQAKKHAPCIIFIDEIDAVGRHRGAGLGGGHDEREQTLNQLLVEMDGFDGGEGVIVVAATNRPDVLDPALLRPGRFDRQVVVGLPDVKGREQILKVHMRKLPLADDVEPMVIARGTPGFSGADLANLANEAALFAARENAKEVRMDHFDRARDKILMGAERRSMAMSEDEKTLTAYHEAGHAIVGRLVPEHDPVYKVTIIPRGRALGVTMYLPEGDRYSMNRVAIESQLCSLYGGRVAEELIFGEDKVTTGASNDIERATKMARNMVTKWGLSDEMGPIAYGEQEDEVFLGRSVTQHKNVSDDTARRIDEVVRSILDRAYAKTKTLLTENIDKLHAMSQLLLQYETIDAPQIDAIMEGREPPPPMGWGKSGKDGDNKSGPRPLPPVGGPATQT</sequence>
<evidence type="ECO:0000259" key="17">
    <source>
        <dbReference type="SMART" id="SM00382"/>
    </source>
</evidence>
<dbReference type="InterPro" id="IPR027417">
    <property type="entry name" value="P-loop_NTPase"/>
</dbReference>
<keyword evidence="7 14" id="KW-0547">Nucleotide-binding</keyword>
<evidence type="ECO:0000256" key="16">
    <source>
        <dbReference type="SAM" id="MobiDB-lite"/>
    </source>
</evidence>
<dbReference type="Pfam" id="PF01434">
    <property type="entry name" value="Peptidase_M41"/>
    <property type="match status" value="1"/>
</dbReference>
<evidence type="ECO:0000256" key="14">
    <source>
        <dbReference type="HAMAP-Rule" id="MF_01458"/>
    </source>
</evidence>
<evidence type="ECO:0000256" key="7">
    <source>
        <dbReference type="ARBA" id="ARBA00022741"/>
    </source>
</evidence>
<dbReference type="SUPFAM" id="SSF140990">
    <property type="entry name" value="FtsH protease domain-like"/>
    <property type="match status" value="1"/>
</dbReference>
<gene>
    <name evidence="14 18" type="primary">ftsH</name>
    <name evidence="18" type="ORF">ACFQ2N_01930</name>
</gene>
<dbReference type="Proteomes" id="UP001597033">
    <property type="component" value="Unassembled WGS sequence"/>
</dbReference>
<comment type="subunit">
    <text evidence="14">Homohexamer.</text>
</comment>
<evidence type="ECO:0000256" key="11">
    <source>
        <dbReference type="ARBA" id="ARBA00022989"/>
    </source>
</evidence>
<dbReference type="InterPro" id="IPR011546">
    <property type="entry name" value="Pept_M41_FtsH_extracell"/>
</dbReference>
<evidence type="ECO:0000256" key="8">
    <source>
        <dbReference type="ARBA" id="ARBA00022801"/>
    </source>
</evidence>